<dbReference type="AlphaFoldDB" id="A0LYR5"/>
<reference evidence="1 2" key="1">
    <citation type="journal article" date="2006" name="Environ. Microbiol.">
        <title>Whole genome analysis of the marine Bacteroidetes'Gramella forsetii' reveals adaptations to degradation of polymeric organic matter.</title>
        <authorList>
            <person name="Bauer M."/>
            <person name="Kube M."/>
            <person name="Teeling H."/>
            <person name="Richter M."/>
            <person name="Lombardot T."/>
            <person name="Allers E."/>
            <person name="Wuerdemann C.A."/>
            <person name="Quast C."/>
            <person name="Kuhl H."/>
            <person name="Knaust F."/>
            <person name="Woebken D."/>
            <person name="Bischof K."/>
            <person name="Mussmann M."/>
            <person name="Choudhuri J.V."/>
            <person name="Meyer F."/>
            <person name="Reinhardt R."/>
            <person name="Amann R.I."/>
            <person name="Gloeckner F.O."/>
        </authorList>
    </citation>
    <scope>NUCLEOTIDE SEQUENCE [LARGE SCALE GENOMIC DNA]</scope>
    <source>
        <strain evidence="1 2">KT0803</strain>
    </source>
</reference>
<gene>
    <name evidence="1" type="ordered locus">GFO_0527</name>
</gene>
<proteinExistence type="predicted"/>
<accession>A0LYR5</accession>
<dbReference type="KEGG" id="gfo:GFO_0527"/>
<evidence type="ECO:0000313" key="2">
    <source>
        <dbReference type="Proteomes" id="UP000000755"/>
    </source>
</evidence>
<dbReference type="Proteomes" id="UP000000755">
    <property type="component" value="Chromosome"/>
</dbReference>
<name>A0LYR5_CHRFK</name>
<dbReference type="HOGENOM" id="CLU_3168631_0_0_10"/>
<organism evidence="1 2">
    <name type="scientific">Christiangramia forsetii (strain DSM 17595 / CGMCC 1.15422 / KT0803)</name>
    <name type="common">Gramella forsetii</name>
    <dbReference type="NCBI Taxonomy" id="411154"/>
    <lineage>
        <taxon>Bacteria</taxon>
        <taxon>Pseudomonadati</taxon>
        <taxon>Bacteroidota</taxon>
        <taxon>Flavobacteriia</taxon>
        <taxon>Flavobacteriales</taxon>
        <taxon>Flavobacteriaceae</taxon>
        <taxon>Christiangramia</taxon>
    </lineage>
</organism>
<sequence length="47" mass="5471">MFVCYYDAGKSKPVTKKCKFISETFCNRSLKVVVLSNNDQKHRPVFN</sequence>
<evidence type="ECO:0000313" key="1">
    <source>
        <dbReference type="EMBL" id="CAL65510.1"/>
    </source>
</evidence>
<protein>
    <submittedName>
        <fullName evidence="1">Uncharacterized protein</fullName>
    </submittedName>
</protein>
<dbReference type="EMBL" id="CU207366">
    <property type="protein sequence ID" value="CAL65510.1"/>
    <property type="molecule type" value="Genomic_DNA"/>
</dbReference>